<proteinExistence type="predicted"/>
<evidence type="ECO:0000256" key="1">
    <source>
        <dbReference type="SAM" id="Phobius"/>
    </source>
</evidence>
<comment type="caution">
    <text evidence="2">The sequence shown here is derived from an EMBL/GenBank/DDBJ whole genome shotgun (WGS) entry which is preliminary data.</text>
</comment>
<name>A0AAV9ZL43_9AGAR</name>
<dbReference type="AlphaFoldDB" id="A0AAV9ZL43"/>
<feature type="transmembrane region" description="Helical" evidence="1">
    <location>
        <begin position="20"/>
        <end position="38"/>
    </location>
</feature>
<protein>
    <submittedName>
        <fullName evidence="2">Uncharacterized protein</fullName>
    </submittedName>
</protein>
<keyword evidence="1" id="KW-1133">Transmembrane helix</keyword>
<organism evidence="2 3">
    <name type="scientific">Favolaschia claudopus</name>
    <dbReference type="NCBI Taxonomy" id="2862362"/>
    <lineage>
        <taxon>Eukaryota</taxon>
        <taxon>Fungi</taxon>
        <taxon>Dikarya</taxon>
        <taxon>Basidiomycota</taxon>
        <taxon>Agaricomycotina</taxon>
        <taxon>Agaricomycetes</taxon>
        <taxon>Agaricomycetidae</taxon>
        <taxon>Agaricales</taxon>
        <taxon>Marasmiineae</taxon>
        <taxon>Mycenaceae</taxon>
        <taxon>Favolaschia</taxon>
    </lineage>
</organism>
<evidence type="ECO:0000313" key="2">
    <source>
        <dbReference type="EMBL" id="KAK6984907.1"/>
    </source>
</evidence>
<accession>A0AAV9ZL43</accession>
<sequence length="147" mass="15788">MNPNSPPQPSTSDCQTPRTAAAALVDITITFGVGAMYADSRNHRYRNLIGIAFVTLRYAVTLPPPPSPSTRSRSRPAAAAPFTSVVIPLNTQLLSPCFQLAPAVFLDKRDVTADLDADVPPRHTAPPVFLSSLALLIPALAKLYTFF</sequence>
<keyword evidence="1" id="KW-0812">Transmembrane</keyword>
<gene>
    <name evidence="2" type="ORF">R3P38DRAFT_3230928</name>
</gene>
<dbReference type="EMBL" id="JAWWNJ010000133">
    <property type="protein sequence ID" value="KAK6984907.1"/>
    <property type="molecule type" value="Genomic_DNA"/>
</dbReference>
<dbReference type="Proteomes" id="UP001362999">
    <property type="component" value="Unassembled WGS sequence"/>
</dbReference>
<evidence type="ECO:0000313" key="3">
    <source>
        <dbReference type="Proteomes" id="UP001362999"/>
    </source>
</evidence>
<reference evidence="2 3" key="1">
    <citation type="journal article" date="2024" name="J Genomics">
        <title>Draft genome sequencing and assembly of Favolaschia claudopus CIRM-BRFM 2984 isolated from oak limbs.</title>
        <authorList>
            <person name="Navarro D."/>
            <person name="Drula E."/>
            <person name="Chaduli D."/>
            <person name="Cazenave R."/>
            <person name="Ahrendt S."/>
            <person name="Wang J."/>
            <person name="Lipzen A."/>
            <person name="Daum C."/>
            <person name="Barry K."/>
            <person name="Grigoriev I.V."/>
            <person name="Favel A."/>
            <person name="Rosso M.N."/>
            <person name="Martin F."/>
        </authorList>
    </citation>
    <scope>NUCLEOTIDE SEQUENCE [LARGE SCALE GENOMIC DNA]</scope>
    <source>
        <strain evidence="2 3">CIRM-BRFM 2984</strain>
    </source>
</reference>
<keyword evidence="1" id="KW-0472">Membrane</keyword>
<keyword evidence="3" id="KW-1185">Reference proteome</keyword>